<reference evidence="2" key="1">
    <citation type="submission" date="2022-01" db="EMBL/GenBank/DDBJ databases">
        <title>Comparative genomics reveals a dynamic genome evolution in the ectomycorrhizal milk-cap (Lactarius) mushrooms.</title>
        <authorList>
            <consortium name="DOE Joint Genome Institute"/>
            <person name="Lebreton A."/>
            <person name="Tang N."/>
            <person name="Kuo A."/>
            <person name="LaButti K."/>
            <person name="Drula E."/>
            <person name="Barry K."/>
            <person name="Clum A."/>
            <person name="Lipzen A."/>
            <person name="Mousain D."/>
            <person name="Ng V."/>
            <person name="Wang R."/>
            <person name="Wang X."/>
            <person name="Dai Y."/>
            <person name="Henrissat B."/>
            <person name="Grigoriev I.V."/>
            <person name="Guerin-Laguette A."/>
            <person name="Yu F."/>
            <person name="Martin F.M."/>
        </authorList>
    </citation>
    <scope>NUCLEOTIDE SEQUENCE</scope>
    <source>
        <strain evidence="2">QP</strain>
    </source>
</reference>
<dbReference type="Proteomes" id="UP001201163">
    <property type="component" value="Unassembled WGS sequence"/>
</dbReference>
<dbReference type="InterPro" id="IPR045092">
    <property type="entry name" value="Rrp6-like"/>
</dbReference>
<dbReference type="GO" id="GO:0005730">
    <property type="term" value="C:nucleolus"/>
    <property type="evidence" value="ECO:0007669"/>
    <property type="project" value="TreeGrafter"/>
</dbReference>
<dbReference type="EMBL" id="JAKELL010000186">
    <property type="protein sequence ID" value="KAH8979081.1"/>
    <property type="molecule type" value="Genomic_DNA"/>
</dbReference>
<dbReference type="GO" id="GO:0000467">
    <property type="term" value="P:exonucleolytic trimming to generate mature 3'-end of 5.8S rRNA from tricistronic rRNA transcript (SSU-rRNA, 5.8S rRNA, LSU-rRNA)"/>
    <property type="evidence" value="ECO:0007669"/>
    <property type="project" value="InterPro"/>
</dbReference>
<dbReference type="GO" id="GO:0071040">
    <property type="term" value="P:nuclear polyadenylation-dependent antisense transcript catabolic process"/>
    <property type="evidence" value="ECO:0007669"/>
    <property type="project" value="TreeGrafter"/>
</dbReference>
<dbReference type="GO" id="GO:0003727">
    <property type="term" value="F:single-stranded RNA binding"/>
    <property type="evidence" value="ECO:0007669"/>
    <property type="project" value="TreeGrafter"/>
</dbReference>
<dbReference type="InterPro" id="IPR036397">
    <property type="entry name" value="RNaseH_sf"/>
</dbReference>
<name>A0AAD4L961_9AGAM</name>
<dbReference type="GO" id="GO:0071035">
    <property type="term" value="P:nuclear polyadenylation-dependent rRNA catabolic process"/>
    <property type="evidence" value="ECO:0007669"/>
    <property type="project" value="TreeGrafter"/>
</dbReference>
<dbReference type="Pfam" id="PF01612">
    <property type="entry name" value="DNA_pol_A_exo1"/>
    <property type="match status" value="1"/>
</dbReference>
<dbReference type="GO" id="GO:0071039">
    <property type="term" value="P:nuclear polyadenylation-dependent CUT catabolic process"/>
    <property type="evidence" value="ECO:0007669"/>
    <property type="project" value="TreeGrafter"/>
</dbReference>
<dbReference type="GO" id="GO:0071036">
    <property type="term" value="P:nuclear polyadenylation-dependent snoRNA catabolic process"/>
    <property type="evidence" value="ECO:0007669"/>
    <property type="project" value="TreeGrafter"/>
</dbReference>
<keyword evidence="3" id="KW-1185">Reference proteome</keyword>
<gene>
    <name evidence="2" type="ORF">EDB92DRAFT_1955543</name>
</gene>
<sequence>MLLNLAPTVGGSRSTKGKGEACVWNEVNFLGHFGSLIVGPMDRLFECADISLNQFSGRQEPVIKHAPDLPKPQLEFKRKFDNTNGNLWSPTLCHKFNTRVPLGYAVDIASIGEGPDLYRYEINNLPNLARMFRPQPPIPLKPFDETPLTQVSTHAQLAALVDKLRENRKIAIDLEYRSYRPYSGFVCLMQISTRDEDWIVDPFELHDELRRPE</sequence>
<evidence type="ECO:0000313" key="2">
    <source>
        <dbReference type="EMBL" id="KAH8979081.1"/>
    </source>
</evidence>
<dbReference type="GO" id="GO:0071038">
    <property type="term" value="P:TRAMP-dependent tRNA surveillance pathway"/>
    <property type="evidence" value="ECO:0007669"/>
    <property type="project" value="TreeGrafter"/>
</dbReference>
<proteinExistence type="predicted"/>
<dbReference type="SUPFAM" id="SSF53098">
    <property type="entry name" value="Ribonuclease H-like"/>
    <property type="match status" value="1"/>
</dbReference>
<dbReference type="GO" id="GO:0071051">
    <property type="term" value="P:poly(A)-dependent snoRNA 3'-end processing"/>
    <property type="evidence" value="ECO:0007669"/>
    <property type="project" value="TreeGrafter"/>
</dbReference>
<dbReference type="GO" id="GO:0071044">
    <property type="term" value="P:histone mRNA catabolic process"/>
    <property type="evidence" value="ECO:0007669"/>
    <property type="project" value="TreeGrafter"/>
</dbReference>
<dbReference type="PANTHER" id="PTHR12124">
    <property type="entry name" value="POLYMYOSITIS/SCLERODERMA AUTOANTIGEN-RELATED"/>
    <property type="match status" value="1"/>
</dbReference>
<dbReference type="PANTHER" id="PTHR12124:SF47">
    <property type="entry name" value="EXOSOME COMPONENT 10"/>
    <property type="match status" value="1"/>
</dbReference>
<dbReference type="GO" id="GO:0000175">
    <property type="term" value="F:3'-5'-RNA exonuclease activity"/>
    <property type="evidence" value="ECO:0007669"/>
    <property type="project" value="InterPro"/>
</dbReference>
<evidence type="ECO:0000313" key="3">
    <source>
        <dbReference type="Proteomes" id="UP001201163"/>
    </source>
</evidence>
<dbReference type="InterPro" id="IPR012337">
    <property type="entry name" value="RNaseH-like_sf"/>
</dbReference>
<dbReference type="AlphaFoldDB" id="A0AAD4L961"/>
<protein>
    <submittedName>
        <fullName evidence="2">Ribonuclease H-like domain-containing protein</fullName>
    </submittedName>
</protein>
<organism evidence="2 3">
    <name type="scientific">Lactarius akahatsu</name>
    <dbReference type="NCBI Taxonomy" id="416441"/>
    <lineage>
        <taxon>Eukaryota</taxon>
        <taxon>Fungi</taxon>
        <taxon>Dikarya</taxon>
        <taxon>Basidiomycota</taxon>
        <taxon>Agaricomycotina</taxon>
        <taxon>Agaricomycetes</taxon>
        <taxon>Russulales</taxon>
        <taxon>Russulaceae</taxon>
        <taxon>Lactarius</taxon>
    </lineage>
</organism>
<accession>A0AAD4L961</accession>
<comment type="caution">
    <text evidence="2">The sequence shown here is derived from an EMBL/GenBank/DDBJ whole genome shotgun (WGS) entry which is preliminary data.</text>
</comment>
<dbReference type="Gene3D" id="3.30.420.10">
    <property type="entry name" value="Ribonuclease H-like superfamily/Ribonuclease H"/>
    <property type="match status" value="1"/>
</dbReference>
<dbReference type="GO" id="GO:0000176">
    <property type="term" value="C:nuclear exosome (RNase complex)"/>
    <property type="evidence" value="ECO:0007669"/>
    <property type="project" value="TreeGrafter"/>
</dbReference>
<dbReference type="InterPro" id="IPR002562">
    <property type="entry name" value="3'-5'_exonuclease_dom"/>
</dbReference>
<dbReference type="GO" id="GO:0071037">
    <property type="term" value="P:nuclear polyadenylation-dependent snRNA catabolic process"/>
    <property type="evidence" value="ECO:0007669"/>
    <property type="project" value="TreeGrafter"/>
</dbReference>
<feature type="domain" description="3'-5' exonuclease" evidence="1">
    <location>
        <begin position="150"/>
        <end position="208"/>
    </location>
</feature>
<evidence type="ECO:0000259" key="1">
    <source>
        <dbReference type="Pfam" id="PF01612"/>
    </source>
</evidence>